<gene>
    <name evidence="1" type="ORF">ACO22_07447</name>
</gene>
<proteinExistence type="predicted"/>
<evidence type="ECO:0000313" key="1">
    <source>
        <dbReference type="EMBL" id="ODH13248.1"/>
    </source>
</evidence>
<comment type="caution">
    <text evidence="1">The sequence shown here is derived from an EMBL/GenBank/DDBJ whole genome shotgun (WGS) entry which is preliminary data.</text>
</comment>
<evidence type="ECO:0000313" key="2">
    <source>
        <dbReference type="Proteomes" id="UP000242814"/>
    </source>
</evidence>
<name>A0A1D2J4L2_PARBR</name>
<sequence length="36" mass="4183">MFTRIGSMPVMRLLSMLPATIWRLPHAEQLMDLRGL</sequence>
<dbReference type="EMBL" id="LZYO01000537">
    <property type="protein sequence ID" value="ODH13248.1"/>
    <property type="molecule type" value="Genomic_DNA"/>
</dbReference>
<accession>A0A1D2J4L2</accession>
<reference evidence="1 2" key="1">
    <citation type="submission" date="2016-06" db="EMBL/GenBank/DDBJ databases">
        <authorList>
            <person name="Kjaerup R.B."/>
            <person name="Dalgaard T.S."/>
            <person name="Juul-Madsen H.R."/>
        </authorList>
    </citation>
    <scope>NUCLEOTIDE SEQUENCE [LARGE SCALE GENOMIC DNA]</scope>
    <source>
        <strain evidence="1 2">Pb300</strain>
    </source>
</reference>
<organism evidence="1 2">
    <name type="scientific">Paracoccidioides brasiliensis</name>
    <dbReference type="NCBI Taxonomy" id="121759"/>
    <lineage>
        <taxon>Eukaryota</taxon>
        <taxon>Fungi</taxon>
        <taxon>Dikarya</taxon>
        <taxon>Ascomycota</taxon>
        <taxon>Pezizomycotina</taxon>
        <taxon>Eurotiomycetes</taxon>
        <taxon>Eurotiomycetidae</taxon>
        <taxon>Onygenales</taxon>
        <taxon>Ajellomycetaceae</taxon>
        <taxon>Paracoccidioides</taxon>
    </lineage>
</organism>
<dbReference type="AlphaFoldDB" id="A0A1D2J4L2"/>
<dbReference type="Proteomes" id="UP000242814">
    <property type="component" value="Unassembled WGS sequence"/>
</dbReference>
<protein>
    <submittedName>
        <fullName evidence="1">Uncharacterized protein</fullName>
    </submittedName>
</protein>